<protein>
    <submittedName>
        <fullName evidence="1">Uncharacterized protein</fullName>
    </submittedName>
</protein>
<organism evidence="1">
    <name type="scientific">uncultured Spirochaetota bacterium</name>
    <dbReference type="NCBI Taxonomy" id="460511"/>
    <lineage>
        <taxon>Bacteria</taxon>
        <taxon>Pseudomonadati</taxon>
        <taxon>Spirochaetota</taxon>
        <taxon>environmental samples</taxon>
    </lineage>
</organism>
<accession>A0A652ZVQ0</accession>
<name>A0A652ZVQ0_9SPIR</name>
<dbReference type="EMBL" id="UPXP01000016">
    <property type="protein sequence ID" value="VBB39878.1"/>
    <property type="molecule type" value="Genomic_DNA"/>
</dbReference>
<sequence length="265" mass="30333">MIYRRKLGLVFITSLLFTFLIGGIAFSQGSSGTIVKKAYVLLNEGYYIAEGVVTVENGIVVDCTIDEINTMLFWANFNQNKITKDEIAAFGEENTFTAMFDFHGEVVPTKFAKYVQVGDRIFEAGHTAKGYILYKSEETGDVIPFFEKSDGHMEWFFKEMRAGNFWFLKKKGAGFEKFEIASFFKDVPGKPLEKGKSQNKKYRVHWNNWEPNIYKIELFLKRNGFIKGTFVVNKDKIWTVADAVTGATITEFPEYAGVLYEAYEK</sequence>
<evidence type="ECO:0000313" key="1">
    <source>
        <dbReference type="EMBL" id="VBB39878.1"/>
    </source>
</evidence>
<gene>
    <name evidence="1" type="ORF">TRIP_E230061</name>
</gene>
<proteinExistence type="predicted"/>
<reference evidence="1" key="1">
    <citation type="submission" date="2018-07" db="EMBL/GenBank/DDBJ databases">
        <authorList>
            <consortium name="Genoscope - CEA"/>
            <person name="William W."/>
        </authorList>
    </citation>
    <scope>NUCLEOTIDE SEQUENCE</scope>
    <source>
        <strain evidence="1">IK1</strain>
    </source>
</reference>
<dbReference type="AlphaFoldDB" id="A0A652ZVQ0"/>